<dbReference type="EMBL" id="KN817715">
    <property type="protein sequence ID" value="KJA13760.1"/>
    <property type="molecule type" value="Genomic_DNA"/>
</dbReference>
<feature type="region of interest" description="Disordered" evidence="1">
    <location>
        <begin position="281"/>
        <end position="357"/>
    </location>
</feature>
<dbReference type="AlphaFoldDB" id="A0A0D2NZB5"/>
<accession>A0A0D2NZB5</accession>
<evidence type="ECO:0000313" key="2">
    <source>
        <dbReference type="EMBL" id="KJA13760.1"/>
    </source>
</evidence>
<feature type="region of interest" description="Disordered" evidence="1">
    <location>
        <begin position="101"/>
        <end position="120"/>
    </location>
</feature>
<evidence type="ECO:0000256" key="1">
    <source>
        <dbReference type="SAM" id="MobiDB-lite"/>
    </source>
</evidence>
<reference evidence="3" key="1">
    <citation type="submission" date="2014-04" db="EMBL/GenBank/DDBJ databases">
        <title>Evolutionary Origins and Diversification of the Mycorrhizal Mutualists.</title>
        <authorList>
            <consortium name="DOE Joint Genome Institute"/>
            <consortium name="Mycorrhizal Genomics Consortium"/>
            <person name="Kohler A."/>
            <person name="Kuo A."/>
            <person name="Nagy L.G."/>
            <person name="Floudas D."/>
            <person name="Copeland A."/>
            <person name="Barry K.W."/>
            <person name="Cichocki N."/>
            <person name="Veneault-Fourrey C."/>
            <person name="LaButti K."/>
            <person name="Lindquist E.A."/>
            <person name="Lipzen A."/>
            <person name="Lundell T."/>
            <person name="Morin E."/>
            <person name="Murat C."/>
            <person name="Riley R."/>
            <person name="Ohm R."/>
            <person name="Sun H."/>
            <person name="Tunlid A."/>
            <person name="Henrissat B."/>
            <person name="Grigoriev I.V."/>
            <person name="Hibbett D.S."/>
            <person name="Martin F."/>
        </authorList>
    </citation>
    <scope>NUCLEOTIDE SEQUENCE [LARGE SCALE GENOMIC DNA]</scope>
    <source>
        <strain evidence="3">FD-334 SS-4</strain>
    </source>
</reference>
<protein>
    <submittedName>
        <fullName evidence="2">Uncharacterized protein</fullName>
    </submittedName>
</protein>
<proteinExistence type="predicted"/>
<feature type="region of interest" description="Disordered" evidence="1">
    <location>
        <begin position="220"/>
        <end position="256"/>
    </location>
</feature>
<keyword evidence="3" id="KW-1185">Reference proteome</keyword>
<gene>
    <name evidence="2" type="ORF">HYPSUDRAFT_209265</name>
</gene>
<dbReference type="Proteomes" id="UP000054270">
    <property type="component" value="Unassembled WGS sequence"/>
</dbReference>
<name>A0A0D2NZB5_HYPSF</name>
<feature type="region of interest" description="Disordered" evidence="1">
    <location>
        <begin position="132"/>
        <end position="163"/>
    </location>
</feature>
<sequence>MYAPTPLAAESAAKPHKALLLSKLDGRAPRVPRAARAAAANNFVGVIADDDAEEPLPLKSPAAAAVCAAQNRRTATAPRLACPRICLCPTLLTAWHRPPYTHTHPHRSHAPPSIDSPANKNHHLRRVRCARGLAHNQRLQRVPRGLVGASPSPPPPPPPPTDCHSIGQVVIEHPPSLGMFGHDAAAVYLGPCIYRPPPLPPSPPQLAETVLSADGAHPLCAPSSRTGRVSPPWKKTLPLRPSSPPPAPKPTGPARASMLVRGPSLANPPHEMMHLQLCGHPASPGAFSRPSTPPHGLSNLTNASPPPFLSPELIDSALAPPAVNLPSASSLKPSPSPPILHAGAQSQCRMRNSTTPG</sequence>
<feature type="compositionally biased region" description="Pro residues" evidence="1">
    <location>
        <begin position="241"/>
        <end position="251"/>
    </location>
</feature>
<feature type="compositionally biased region" description="Polar residues" evidence="1">
    <location>
        <begin position="344"/>
        <end position="357"/>
    </location>
</feature>
<evidence type="ECO:0000313" key="3">
    <source>
        <dbReference type="Proteomes" id="UP000054270"/>
    </source>
</evidence>
<organism evidence="2 3">
    <name type="scientific">Hypholoma sublateritium (strain FD-334 SS-4)</name>
    <dbReference type="NCBI Taxonomy" id="945553"/>
    <lineage>
        <taxon>Eukaryota</taxon>
        <taxon>Fungi</taxon>
        <taxon>Dikarya</taxon>
        <taxon>Basidiomycota</taxon>
        <taxon>Agaricomycotina</taxon>
        <taxon>Agaricomycetes</taxon>
        <taxon>Agaricomycetidae</taxon>
        <taxon>Agaricales</taxon>
        <taxon>Agaricineae</taxon>
        <taxon>Strophariaceae</taxon>
        <taxon>Hypholoma</taxon>
    </lineage>
</organism>
<feature type="compositionally biased region" description="Pro residues" evidence="1">
    <location>
        <begin position="151"/>
        <end position="161"/>
    </location>
</feature>